<gene>
    <name evidence="2" type="ORF">KUTeg_005208</name>
</gene>
<dbReference type="InterPro" id="IPR051077">
    <property type="entry name" value="Ca-dependent_lectin"/>
</dbReference>
<proteinExistence type="predicted"/>
<accession>A0ABQ9FJ28</accession>
<reference evidence="2 3" key="1">
    <citation type="submission" date="2022-12" db="EMBL/GenBank/DDBJ databases">
        <title>Chromosome-level genome of Tegillarca granosa.</title>
        <authorList>
            <person name="Kim J."/>
        </authorList>
    </citation>
    <scope>NUCLEOTIDE SEQUENCE [LARGE SCALE GENOMIC DNA]</scope>
    <source>
        <strain evidence="2">Teg-2019</strain>
        <tissue evidence="2">Adductor muscle</tissue>
    </source>
</reference>
<name>A0ABQ9FJ28_TEGGR</name>
<organism evidence="2 3">
    <name type="scientific">Tegillarca granosa</name>
    <name type="common">Malaysian cockle</name>
    <name type="synonym">Anadara granosa</name>
    <dbReference type="NCBI Taxonomy" id="220873"/>
    <lineage>
        <taxon>Eukaryota</taxon>
        <taxon>Metazoa</taxon>
        <taxon>Spiralia</taxon>
        <taxon>Lophotrochozoa</taxon>
        <taxon>Mollusca</taxon>
        <taxon>Bivalvia</taxon>
        <taxon>Autobranchia</taxon>
        <taxon>Pteriomorphia</taxon>
        <taxon>Arcoida</taxon>
        <taxon>Arcoidea</taxon>
        <taxon>Arcidae</taxon>
        <taxon>Tegillarca</taxon>
    </lineage>
</organism>
<evidence type="ECO:0000313" key="3">
    <source>
        <dbReference type="Proteomes" id="UP001217089"/>
    </source>
</evidence>
<sequence length="420" mass="45357">MCLSAIELNERMLLGDDQFSATQQQITQLEANVNQLLADAAQQRAMLNTLADQLVQVAAVLVCVGKIYLTGGCGGVMFTRWGKKTCPINSTQVYSVSIQRMKATCKLRLLLETLKSLVNQGFVGGSGSGQAGAAANPLCMPRDPIGGNRPKPSTYGYIYGAEFETTFFGPLSQDEDIPCAVCIAQDVSLKMMIPGRNKCYSDWNELYHGYLAGNVYNAAGAGNYICMEENPDFIFGGKASTNGRQFYGVITSCGSLRCPPYNESAPLTCVLCTNHTGGSGQTLCLPKDPIGGDRPTPASHGIVYGSEYETNFFGPLSADEDVPCAVCISKQHNTKLMIPGRNQCYNDWDEIYRGYLAGNYYKNGGREGFICMSESPEFIFGGKANSNGRLFYGIISTCGSLPCPPYNESVPLTCVLCGKQ</sequence>
<keyword evidence="1" id="KW-0175">Coiled coil</keyword>
<evidence type="ECO:0008006" key="4">
    <source>
        <dbReference type="Google" id="ProtNLM"/>
    </source>
</evidence>
<evidence type="ECO:0000256" key="1">
    <source>
        <dbReference type="SAM" id="Coils"/>
    </source>
</evidence>
<evidence type="ECO:0000313" key="2">
    <source>
        <dbReference type="EMBL" id="KAJ8317304.1"/>
    </source>
</evidence>
<feature type="coiled-coil region" evidence="1">
    <location>
        <begin position="19"/>
        <end position="46"/>
    </location>
</feature>
<dbReference type="PANTHER" id="PTHR24024:SF18">
    <property type="entry name" value="SHORT-CHAIN COLLAGEN C4-LIKE"/>
    <property type="match status" value="1"/>
</dbReference>
<dbReference type="Proteomes" id="UP001217089">
    <property type="component" value="Unassembled WGS sequence"/>
</dbReference>
<keyword evidence="3" id="KW-1185">Reference proteome</keyword>
<dbReference type="EMBL" id="JARBDR010000246">
    <property type="protein sequence ID" value="KAJ8317304.1"/>
    <property type="molecule type" value="Genomic_DNA"/>
</dbReference>
<comment type="caution">
    <text evidence="2">The sequence shown here is derived from an EMBL/GenBank/DDBJ whole genome shotgun (WGS) entry which is preliminary data.</text>
</comment>
<protein>
    <recommendedName>
        <fullName evidence="4">Short-chain collagen C4</fullName>
    </recommendedName>
</protein>
<dbReference type="PANTHER" id="PTHR24024">
    <property type="entry name" value="PULMONARY SURFACTANT-ASSOCIATED PROTEIN A"/>
    <property type="match status" value="1"/>
</dbReference>